<name>X1GEH9_9ZZZZ</name>
<dbReference type="EMBL" id="BARU01022332">
    <property type="protein sequence ID" value="GAH55612.1"/>
    <property type="molecule type" value="Genomic_DNA"/>
</dbReference>
<reference evidence="2" key="1">
    <citation type="journal article" date="2014" name="Front. Microbiol.">
        <title>High frequency of phylogenetically diverse reductive dehalogenase-homologous genes in deep subseafloor sedimentary metagenomes.</title>
        <authorList>
            <person name="Kawai M."/>
            <person name="Futagami T."/>
            <person name="Toyoda A."/>
            <person name="Takaki Y."/>
            <person name="Nishi S."/>
            <person name="Hori S."/>
            <person name="Arai W."/>
            <person name="Tsubouchi T."/>
            <person name="Morono Y."/>
            <person name="Uchiyama I."/>
            <person name="Ito T."/>
            <person name="Fujiyama A."/>
            <person name="Inagaki F."/>
            <person name="Takami H."/>
        </authorList>
    </citation>
    <scope>NUCLEOTIDE SEQUENCE</scope>
    <source>
        <strain evidence="2">Expedition CK06-06</strain>
    </source>
</reference>
<evidence type="ECO:0000313" key="2">
    <source>
        <dbReference type="EMBL" id="GAH55612.1"/>
    </source>
</evidence>
<accession>X1GEH9</accession>
<evidence type="ECO:0008006" key="3">
    <source>
        <dbReference type="Google" id="ProtNLM"/>
    </source>
</evidence>
<sequence length="160" mass="18746">AYIGGEAWPMLLTPIALTLAAFIAYRQLQHARHTRCAGFLLEIQKWWDSSDMVESRQLLWEMGNPHDEILQLYKDRDKNLMKIIRVAEFGESLGILVSKKYVEAEDIWLLFEDDWRKRYEDFSGVIEELKKIDPTDNTFCNLKLLCDELDKIHPKKEAAS</sequence>
<protein>
    <recommendedName>
        <fullName evidence="3">DUF4760 domain-containing protein</fullName>
    </recommendedName>
</protein>
<organism evidence="2">
    <name type="scientific">marine sediment metagenome</name>
    <dbReference type="NCBI Taxonomy" id="412755"/>
    <lineage>
        <taxon>unclassified sequences</taxon>
        <taxon>metagenomes</taxon>
        <taxon>ecological metagenomes</taxon>
    </lineage>
</organism>
<feature type="non-terminal residue" evidence="2">
    <location>
        <position position="1"/>
    </location>
</feature>
<keyword evidence="1" id="KW-1133">Transmembrane helix</keyword>
<comment type="caution">
    <text evidence="2">The sequence shown here is derived from an EMBL/GenBank/DDBJ whole genome shotgun (WGS) entry which is preliminary data.</text>
</comment>
<feature type="transmembrane region" description="Helical" evidence="1">
    <location>
        <begin position="6"/>
        <end position="25"/>
    </location>
</feature>
<keyword evidence="1" id="KW-0812">Transmembrane</keyword>
<evidence type="ECO:0000256" key="1">
    <source>
        <dbReference type="SAM" id="Phobius"/>
    </source>
</evidence>
<keyword evidence="1" id="KW-0472">Membrane</keyword>
<proteinExistence type="predicted"/>
<dbReference type="AlphaFoldDB" id="X1GEH9"/>
<gene>
    <name evidence="2" type="ORF">S03H2_36403</name>
</gene>